<evidence type="ECO:0000256" key="1">
    <source>
        <dbReference type="SAM" id="Phobius"/>
    </source>
</evidence>
<feature type="domain" description="DUF2914" evidence="2">
    <location>
        <begin position="301"/>
        <end position="369"/>
    </location>
</feature>
<sequence>MKIFFTRARDWYARYERPVSSASLIGGFVFDAVTLHRVDLFWENLWVLAHLVIVAVCIVLINRQENEAMESYDPSHAHFWYINVLQFFFGGLLSTYLVFYFRSATLSVAWPFLLLLAAAFIANESLKRHYARLVFQISLFFLSLLAFSVYIVPVLFHRIGTDIFLLSGAASLLVLWLFLRGLKFFVEPRQFHNGAEPSEALRRRAKERFSLSRKALMLSIAGIFLATHILYFLNLIPPIPLSLKDGGIYHSLVRGAPGTYVVKSEETGWLDYFSLHETFHSSPGNTAAYAYSAIFSPASFDTDIVHEWQKYDSTAGKWITASRVALSVLGGREGGYRTYSYINNVAPGKWRVDVKTAGGQVIGRLRFNVIRADTAPVLETIVKD</sequence>
<feature type="transmembrane region" description="Helical" evidence="1">
    <location>
        <begin position="107"/>
        <end position="126"/>
    </location>
</feature>
<feature type="transmembrane region" description="Helical" evidence="1">
    <location>
        <begin position="215"/>
        <end position="233"/>
    </location>
</feature>
<evidence type="ECO:0000313" key="3">
    <source>
        <dbReference type="EMBL" id="OGZ00467.1"/>
    </source>
</evidence>
<protein>
    <recommendedName>
        <fullName evidence="2">DUF2914 domain-containing protein</fullName>
    </recommendedName>
</protein>
<feature type="transmembrane region" description="Helical" evidence="1">
    <location>
        <begin position="44"/>
        <end position="61"/>
    </location>
</feature>
<dbReference type="InterPro" id="IPR022606">
    <property type="entry name" value="DUF2914"/>
</dbReference>
<proteinExistence type="predicted"/>
<dbReference type="Proteomes" id="UP000178348">
    <property type="component" value="Unassembled WGS sequence"/>
</dbReference>
<feature type="transmembrane region" description="Helical" evidence="1">
    <location>
        <begin position="81"/>
        <end position="101"/>
    </location>
</feature>
<reference evidence="3 4" key="1">
    <citation type="journal article" date="2016" name="Nat. Commun.">
        <title>Thousands of microbial genomes shed light on interconnected biogeochemical processes in an aquifer system.</title>
        <authorList>
            <person name="Anantharaman K."/>
            <person name="Brown C.T."/>
            <person name="Hug L.A."/>
            <person name="Sharon I."/>
            <person name="Castelle C.J."/>
            <person name="Probst A.J."/>
            <person name="Thomas B.C."/>
            <person name="Singh A."/>
            <person name="Wilkins M.J."/>
            <person name="Karaoz U."/>
            <person name="Brodie E.L."/>
            <person name="Williams K.H."/>
            <person name="Hubbard S.S."/>
            <person name="Banfield J.F."/>
        </authorList>
    </citation>
    <scope>NUCLEOTIDE SEQUENCE [LARGE SCALE GENOMIC DNA]</scope>
</reference>
<organism evidence="3 4">
    <name type="scientific">Candidatus Liptonbacteria bacterium RIFCSPLOWO2_01_FULL_53_13</name>
    <dbReference type="NCBI Taxonomy" id="1798651"/>
    <lineage>
        <taxon>Bacteria</taxon>
        <taxon>Candidatus Liptoniibacteriota</taxon>
    </lineage>
</organism>
<dbReference type="AlphaFoldDB" id="A0A1G2CGW2"/>
<keyword evidence="1" id="KW-0812">Transmembrane</keyword>
<feature type="transmembrane region" description="Helical" evidence="1">
    <location>
        <begin position="159"/>
        <end position="179"/>
    </location>
</feature>
<dbReference type="EMBL" id="MHLB01000064">
    <property type="protein sequence ID" value="OGZ00467.1"/>
    <property type="molecule type" value="Genomic_DNA"/>
</dbReference>
<keyword evidence="1" id="KW-1133">Transmembrane helix</keyword>
<accession>A0A1G2CGW2</accession>
<gene>
    <name evidence="3" type="ORF">A2946_00445</name>
</gene>
<dbReference type="Pfam" id="PF11141">
    <property type="entry name" value="DUF2914"/>
    <property type="match status" value="1"/>
</dbReference>
<evidence type="ECO:0000313" key="4">
    <source>
        <dbReference type="Proteomes" id="UP000178348"/>
    </source>
</evidence>
<name>A0A1G2CGW2_9BACT</name>
<comment type="caution">
    <text evidence="3">The sequence shown here is derived from an EMBL/GenBank/DDBJ whole genome shotgun (WGS) entry which is preliminary data.</text>
</comment>
<evidence type="ECO:0000259" key="2">
    <source>
        <dbReference type="Pfam" id="PF11141"/>
    </source>
</evidence>
<feature type="transmembrane region" description="Helical" evidence="1">
    <location>
        <begin position="133"/>
        <end position="153"/>
    </location>
</feature>
<keyword evidence="1" id="KW-0472">Membrane</keyword>